<evidence type="ECO:0000256" key="1">
    <source>
        <dbReference type="SAM" id="MobiDB-lite"/>
    </source>
</evidence>
<organism evidence="4 5">
    <name type="scientific">Albimonas donghaensis</name>
    <dbReference type="NCBI Taxonomy" id="356660"/>
    <lineage>
        <taxon>Bacteria</taxon>
        <taxon>Pseudomonadati</taxon>
        <taxon>Pseudomonadota</taxon>
        <taxon>Alphaproteobacteria</taxon>
        <taxon>Rhodobacterales</taxon>
        <taxon>Paracoccaceae</taxon>
        <taxon>Albimonas</taxon>
    </lineage>
</organism>
<keyword evidence="5" id="KW-1185">Reference proteome</keyword>
<keyword evidence="2" id="KW-0472">Membrane</keyword>
<feature type="chain" id="PRO_5011456324" description="Transmembrane protein (Alph_Pro_TM)" evidence="3">
    <location>
        <begin position="28"/>
        <end position="334"/>
    </location>
</feature>
<keyword evidence="3" id="KW-0732">Signal</keyword>
<feature type="transmembrane region" description="Helical" evidence="2">
    <location>
        <begin position="310"/>
        <end position="329"/>
    </location>
</feature>
<keyword evidence="2" id="KW-1133">Transmembrane helix</keyword>
<evidence type="ECO:0000256" key="2">
    <source>
        <dbReference type="SAM" id="Phobius"/>
    </source>
</evidence>
<feature type="region of interest" description="Disordered" evidence="1">
    <location>
        <begin position="32"/>
        <end position="100"/>
    </location>
</feature>
<name>A0A1H3C9N5_9RHOB</name>
<dbReference type="EMBL" id="FNMZ01000006">
    <property type="protein sequence ID" value="SDX50823.1"/>
    <property type="molecule type" value="Genomic_DNA"/>
</dbReference>
<accession>A0A1H3C9N5</accession>
<sequence>MRRGRAVIAAGLCALLALGASWAVAPAALGQGAADDATPPAPSGSGAPRTMQGEAPSAPPGAPAGGRETPGATVAPGGGEVLVLPEGRGAPGEDARSDPDRERVVAALSHNQVSITTTYAGSEIFVFGAIKRNAPARTGEPDVIVTISGPSAPVTVRRKARMFGVWANNASTVVDAAPSFYAVASTGPLRDVLSATENLRHRIALDSQVRTIGAASDVADPDAFREAVIRLRRAQGLYVEAPIEVEVIESTLFTTHVALPANIVEGDYVARVFLVHDRQVIDLHETVVGVRKVGLERWLFALSREAPLQYGLLALIVALAMGWGASEVFRLMRR</sequence>
<feature type="compositionally biased region" description="Low complexity" evidence="1">
    <location>
        <begin position="32"/>
        <end position="56"/>
    </location>
</feature>
<evidence type="ECO:0008006" key="6">
    <source>
        <dbReference type="Google" id="ProtNLM"/>
    </source>
</evidence>
<dbReference type="STRING" id="356660.SAMN05444336_10621"/>
<dbReference type="AlphaFoldDB" id="A0A1H3C9N5"/>
<feature type="signal peptide" evidence="3">
    <location>
        <begin position="1"/>
        <end position="27"/>
    </location>
</feature>
<evidence type="ECO:0000313" key="5">
    <source>
        <dbReference type="Proteomes" id="UP000199118"/>
    </source>
</evidence>
<dbReference type="InterPro" id="IPR019088">
    <property type="entry name" value="CHP02186-rel_TM"/>
</dbReference>
<dbReference type="Pfam" id="PF09608">
    <property type="entry name" value="Alph_Pro_TM"/>
    <property type="match status" value="1"/>
</dbReference>
<evidence type="ECO:0000313" key="4">
    <source>
        <dbReference type="EMBL" id="SDX50823.1"/>
    </source>
</evidence>
<keyword evidence="2" id="KW-0812">Transmembrane</keyword>
<proteinExistence type="predicted"/>
<evidence type="ECO:0000256" key="3">
    <source>
        <dbReference type="SAM" id="SignalP"/>
    </source>
</evidence>
<feature type="compositionally biased region" description="Basic and acidic residues" evidence="1">
    <location>
        <begin position="91"/>
        <end position="100"/>
    </location>
</feature>
<dbReference type="Proteomes" id="UP000199118">
    <property type="component" value="Unassembled WGS sequence"/>
</dbReference>
<reference evidence="4 5" key="1">
    <citation type="submission" date="2016-10" db="EMBL/GenBank/DDBJ databases">
        <authorList>
            <person name="de Groot N.N."/>
        </authorList>
    </citation>
    <scope>NUCLEOTIDE SEQUENCE [LARGE SCALE GENOMIC DNA]</scope>
    <source>
        <strain evidence="4 5">DSM 17890</strain>
    </source>
</reference>
<gene>
    <name evidence="4" type="ORF">SAMN05444336_10621</name>
</gene>
<protein>
    <recommendedName>
        <fullName evidence="6">Transmembrane protein (Alph_Pro_TM)</fullName>
    </recommendedName>
</protein>